<dbReference type="SMART" id="SM00866">
    <property type="entry name" value="UTRA"/>
    <property type="match status" value="1"/>
</dbReference>
<keyword evidence="1" id="KW-0805">Transcription regulation</keyword>
<dbReference type="InterPro" id="IPR011663">
    <property type="entry name" value="UTRA"/>
</dbReference>
<comment type="caution">
    <text evidence="5">The sequence shown here is derived from an EMBL/GenBank/DDBJ whole genome shotgun (WGS) entry which is preliminary data.</text>
</comment>
<keyword evidence="3" id="KW-0804">Transcription</keyword>
<evidence type="ECO:0000256" key="3">
    <source>
        <dbReference type="ARBA" id="ARBA00023163"/>
    </source>
</evidence>
<dbReference type="Proteomes" id="UP001180840">
    <property type="component" value="Unassembled WGS sequence"/>
</dbReference>
<dbReference type="RefSeq" id="WP_290195480.1">
    <property type="nucleotide sequence ID" value="NZ_CP047654.1"/>
</dbReference>
<dbReference type="InterPro" id="IPR000524">
    <property type="entry name" value="Tscrpt_reg_HTH_GntR"/>
</dbReference>
<evidence type="ECO:0000313" key="5">
    <source>
        <dbReference type="EMBL" id="MDR7330093.1"/>
    </source>
</evidence>
<dbReference type="InterPro" id="IPR036388">
    <property type="entry name" value="WH-like_DNA-bd_sf"/>
</dbReference>
<dbReference type="InterPro" id="IPR036390">
    <property type="entry name" value="WH_DNA-bd_sf"/>
</dbReference>
<dbReference type="CDD" id="cd07377">
    <property type="entry name" value="WHTH_GntR"/>
    <property type="match status" value="1"/>
</dbReference>
<keyword evidence="6" id="KW-1185">Reference proteome</keyword>
<dbReference type="PROSITE" id="PS50949">
    <property type="entry name" value="HTH_GNTR"/>
    <property type="match status" value="1"/>
</dbReference>
<protein>
    <submittedName>
        <fullName evidence="5">GntR family transcriptional regulator</fullName>
    </submittedName>
</protein>
<dbReference type="SUPFAM" id="SSF46785">
    <property type="entry name" value="Winged helix' DNA-binding domain"/>
    <property type="match status" value="1"/>
</dbReference>
<dbReference type="InterPro" id="IPR050679">
    <property type="entry name" value="Bact_HTH_transcr_reg"/>
</dbReference>
<feature type="domain" description="HTH gntR-type" evidence="4">
    <location>
        <begin position="13"/>
        <end position="80"/>
    </location>
</feature>
<evidence type="ECO:0000259" key="4">
    <source>
        <dbReference type="PROSITE" id="PS50949"/>
    </source>
</evidence>
<organism evidence="5 6">
    <name type="scientific">Corynebacterium guangdongense</name>
    <dbReference type="NCBI Taxonomy" id="1783348"/>
    <lineage>
        <taxon>Bacteria</taxon>
        <taxon>Bacillati</taxon>
        <taxon>Actinomycetota</taxon>
        <taxon>Actinomycetes</taxon>
        <taxon>Mycobacteriales</taxon>
        <taxon>Corynebacteriaceae</taxon>
        <taxon>Corynebacterium</taxon>
    </lineage>
</organism>
<keyword evidence="2" id="KW-0238">DNA-binding</keyword>
<dbReference type="SUPFAM" id="SSF64288">
    <property type="entry name" value="Chorismate lyase-like"/>
    <property type="match status" value="1"/>
</dbReference>
<dbReference type="Gene3D" id="3.40.1410.10">
    <property type="entry name" value="Chorismate lyase-like"/>
    <property type="match status" value="1"/>
</dbReference>
<dbReference type="InterPro" id="IPR028978">
    <property type="entry name" value="Chorismate_lyase_/UTRA_dom_sf"/>
</dbReference>
<dbReference type="EMBL" id="JAVDXZ010000001">
    <property type="protein sequence ID" value="MDR7330093.1"/>
    <property type="molecule type" value="Genomic_DNA"/>
</dbReference>
<gene>
    <name evidence="5" type="ORF">J2S39_001769</name>
</gene>
<evidence type="ECO:0000256" key="2">
    <source>
        <dbReference type="ARBA" id="ARBA00023125"/>
    </source>
</evidence>
<dbReference type="PANTHER" id="PTHR44846:SF1">
    <property type="entry name" value="MANNOSYL-D-GLYCERATE TRANSPORT_METABOLISM SYSTEM REPRESSOR MNGR-RELATED"/>
    <property type="match status" value="1"/>
</dbReference>
<evidence type="ECO:0000256" key="1">
    <source>
        <dbReference type="ARBA" id="ARBA00023015"/>
    </source>
</evidence>
<dbReference type="Gene3D" id="1.10.10.10">
    <property type="entry name" value="Winged helix-like DNA-binding domain superfamily/Winged helix DNA-binding domain"/>
    <property type="match status" value="1"/>
</dbReference>
<reference evidence="5" key="1">
    <citation type="submission" date="2023-07" db="EMBL/GenBank/DDBJ databases">
        <title>Sequencing the genomes of 1000 actinobacteria strains.</title>
        <authorList>
            <person name="Klenk H.-P."/>
        </authorList>
    </citation>
    <scope>NUCLEOTIDE SEQUENCE</scope>
    <source>
        <strain evidence="5">DSM 107476</strain>
    </source>
</reference>
<accession>A0ABU2A1V3</accession>
<name>A0ABU2A1V3_9CORY</name>
<evidence type="ECO:0000313" key="6">
    <source>
        <dbReference type="Proteomes" id="UP001180840"/>
    </source>
</evidence>
<dbReference type="Pfam" id="PF00392">
    <property type="entry name" value="GntR"/>
    <property type="match status" value="1"/>
</dbReference>
<dbReference type="PRINTS" id="PR00035">
    <property type="entry name" value="HTHGNTR"/>
</dbReference>
<proteinExistence type="predicted"/>
<dbReference type="Pfam" id="PF07702">
    <property type="entry name" value="UTRA"/>
    <property type="match status" value="1"/>
</dbReference>
<dbReference type="PANTHER" id="PTHR44846">
    <property type="entry name" value="MANNOSYL-D-GLYCERATE TRANSPORT/METABOLISM SYSTEM REPRESSOR MNGR-RELATED"/>
    <property type="match status" value="1"/>
</dbReference>
<sequence>MTSAQELSPSSGTPLYRQIKEILRQEILSGVASPDRPLTEAKLLERFGVSRAPIRQALGELADEGYVYRKQGRGTFPVESPQIQRPAGVRAGGLQRFLSSQGLKASSSVRNVARVEPPARIRARLSLANGEELLHFERLIFVDGVPLALATMYMVTPPGFSPSAPELEAAGAAFELLETSHGIRLESAEHEAWATTATAGQAADLDVGEGDALFALETVFYTTGGVPAGHRLALHRADDFRYRFAESY</sequence>
<dbReference type="SMART" id="SM00345">
    <property type="entry name" value="HTH_GNTR"/>
    <property type="match status" value="1"/>
</dbReference>